<keyword evidence="1 6" id="KW-0479">Metal-binding</keyword>
<evidence type="ECO:0000313" key="11">
    <source>
        <dbReference type="RefSeq" id="XP_033464010.1"/>
    </source>
</evidence>
<protein>
    <recommendedName>
        <fullName evidence="12">DnaJ-domain-containing protein</fullName>
    </recommendedName>
</protein>
<feature type="zinc finger region" description="CR-type" evidence="6">
    <location>
        <begin position="147"/>
        <end position="233"/>
    </location>
</feature>
<dbReference type="Pfam" id="PF01556">
    <property type="entry name" value="DnaJ_C"/>
    <property type="match status" value="1"/>
</dbReference>
<dbReference type="FunFam" id="2.60.260.20:FF:000003">
    <property type="entry name" value="DnaJ subfamily A member 2"/>
    <property type="match status" value="1"/>
</dbReference>
<organism evidence="11">
    <name type="scientific">Dissoconium aciculare CBS 342.82</name>
    <dbReference type="NCBI Taxonomy" id="1314786"/>
    <lineage>
        <taxon>Eukaryota</taxon>
        <taxon>Fungi</taxon>
        <taxon>Dikarya</taxon>
        <taxon>Ascomycota</taxon>
        <taxon>Pezizomycotina</taxon>
        <taxon>Dothideomycetes</taxon>
        <taxon>Dothideomycetidae</taxon>
        <taxon>Mycosphaerellales</taxon>
        <taxon>Dissoconiaceae</taxon>
        <taxon>Dissoconium</taxon>
    </lineage>
</organism>
<dbReference type="InterPro" id="IPR036869">
    <property type="entry name" value="J_dom_sf"/>
</dbReference>
<dbReference type="InterPro" id="IPR036410">
    <property type="entry name" value="HSP_DnaJ_Cys-rich_dom_sf"/>
</dbReference>
<name>A0A6J3MH05_9PEZI</name>
<dbReference type="CDD" id="cd06257">
    <property type="entry name" value="DnaJ"/>
    <property type="match status" value="1"/>
</dbReference>
<evidence type="ECO:0000256" key="4">
    <source>
        <dbReference type="ARBA" id="ARBA00022833"/>
    </source>
</evidence>
<dbReference type="Proteomes" id="UP000504637">
    <property type="component" value="Unplaced"/>
</dbReference>
<sequence>MSATREEDLYEILNIQRTATKAEIKKAYHKAALSSHPDKVADDQREAADAKFKDISRAYEILSSDHDRALYDEHGMAAFEKGGPAQAGPDLDDIFAQMFGGGMGGGFEGMHGSFGAGAGAPGSRRKASKGRNELQQYEVTLEELYKGKTTKFASTKNVICDNCHGSGGKNDKIAPKSCGTCKGRGSTIQLQPVGPGMVTQRTVSCSTCHGKGSFYADKDKCKKCKGMRTIKQKKLLELYIPPGSRQGERIVLAGEADHSPDDESPGDIIFELTEAAHPVFQRAGDDLHAGLVVSLSEALTGFNRVVLLHLDGRGIQLNITQPPGKVLRPDEVVKIHGEGMPVKRSEAKGDLYMSISIEFPKDGWLKDQTAVDRVRAVLPRPEEKSYKVGETPDIIDEASFEIVENLEGFGAGSGDPRAAAAQWEDDDDDEGQAQCPQQ</sequence>
<evidence type="ECO:0008006" key="12">
    <source>
        <dbReference type="Google" id="ProtNLM"/>
    </source>
</evidence>
<dbReference type="SUPFAM" id="SSF49493">
    <property type="entry name" value="HSP40/DnaJ peptide-binding domain"/>
    <property type="match status" value="2"/>
</dbReference>
<evidence type="ECO:0000256" key="2">
    <source>
        <dbReference type="ARBA" id="ARBA00022737"/>
    </source>
</evidence>
<evidence type="ECO:0000313" key="10">
    <source>
        <dbReference type="Proteomes" id="UP000504637"/>
    </source>
</evidence>
<dbReference type="SUPFAM" id="SSF57938">
    <property type="entry name" value="DnaJ/Hsp40 cysteine-rich domain"/>
    <property type="match status" value="1"/>
</dbReference>
<feature type="domain" description="CR-type" evidence="9">
    <location>
        <begin position="147"/>
        <end position="233"/>
    </location>
</feature>
<dbReference type="GO" id="GO:0051082">
    <property type="term" value="F:unfolded protein binding"/>
    <property type="evidence" value="ECO:0007669"/>
    <property type="project" value="InterPro"/>
</dbReference>
<dbReference type="PROSITE" id="PS50076">
    <property type="entry name" value="DNAJ_2"/>
    <property type="match status" value="1"/>
</dbReference>
<dbReference type="InterPro" id="IPR001305">
    <property type="entry name" value="HSP_DnaJ_Cys-rich_dom"/>
</dbReference>
<dbReference type="RefSeq" id="XP_033464010.1">
    <property type="nucleotide sequence ID" value="XM_033603602.1"/>
</dbReference>
<reference evidence="11" key="1">
    <citation type="submission" date="2020-01" db="EMBL/GenBank/DDBJ databases">
        <authorList>
            <consortium name="DOE Joint Genome Institute"/>
            <person name="Haridas S."/>
            <person name="Albert R."/>
            <person name="Binder M."/>
            <person name="Bloem J."/>
            <person name="Labutti K."/>
            <person name="Salamov A."/>
            <person name="Andreopoulos B."/>
            <person name="Baker S.E."/>
            <person name="Barry K."/>
            <person name="Bills G."/>
            <person name="Bluhm B.H."/>
            <person name="Cannon C."/>
            <person name="Castanera R."/>
            <person name="Culley D.E."/>
            <person name="Daum C."/>
            <person name="Ezra D."/>
            <person name="Gonzalez J.B."/>
            <person name="Henrissat B."/>
            <person name="Kuo A."/>
            <person name="Liang C."/>
            <person name="Lipzen A."/>
            <person name="Lutzoni F."/>
            <person name="Magnuson J."/>
            <person name="Mondo S."/>
            <person name="Nolan M."/>
            <person name="Ohm R."/>
            <person name="Pangilinan J."/>
            <person name="Park H.-J."/>
            <person name="Ramirez L."/>
            <person name="Alfaro M."/>
            <person name="Sun H."/>
            <person name="Tritt A."/>
            <person name="Yoshinaga Y."/>
            <person name="Zwiers L.-H."/>
            <person name="Turgeon B.G."/>
            <person name="Goodwin S.B."/>
            <person name="Spatafora J.W."/>
            <person name="Crous P.W."/>
            <person name="Grigoriev I.V."/>
        </authorList>
    </citation>
    <scope>NUCLEOTIDE SEQUENCE</scope>
    <source>
        <strain evidence="11">CBS 342.82</strain>
    </source>
</reference>
<dbReference type="Gene3D" id="2.60.260.20">
    <property type="entry name" value="Urease metallochaperone UreE, N-terminal domain"/>
    <property type="match status" value="2"/>
</dbReference>
<dbReference type="OrthoDB" id="550424at2759"/>
<evidence type="ECO:0000259" key="8">
    <source>
        <dbReference type="PROSITE" id="PS50076"/>
    </source>
</evidence>
<evidence type="ECO:0000256" key="1">
    <source>
        <dbReference type="ARBA" id="ARBA00022723"/>
    </source>
</evidence>
<evidence type="ECO:0000256" key="6">
    <source>
        <dbReference type="PROSITE-ProRule" id="PRU00546"/>
    </source>
</evidence>
<dbReference type="CDD" id="cd10747">
    <property type="entry name" value="DnaJ_C"/>
    <property type="match status" value="1"/>
</dbReference>
<gene>
    <name evidence="11" type="ORF">K489DRAFT_375058</name>
</gene>
<keyword evidence="4 6" id="KW-0862">Zinc</keyword>
<dbReference type="GO" id="GO:0008270">
    <property type="term" value="F:zinc ion binding"/>
    <property type="evidence" value="ECO:0007669"/>
    <property type="project" value="UniProtKB-KW"/>
</dbReference>
<dbReference type="PROSITE" id="PS51188">
    <property type="entry name" value="ZF_CR"/>
    <property type="match status" value="1"/>
</dbReference>
<keyword evidence="3 6" id="KW-0863">Zinc-finger</keyword>
<reference evidence="11" key="2">
    <citation type="submission" date="2020-04" db="EMBL/GenBank/DDBJ databases">
        <authorList>
            <consortium name="NCBI Genome Project"/>
        </authorList>
    </citation>
    <scope>NUCLEOTIDE SEQUENCE</scope>
    <source>
        <strain evidence="11">CBS 342.82</strain>
    </source>
</reference>
<feature type="domain" description="J" evidence="8">
    <location>
        <begin position="8"/>
        <end position="75"/>
    </location>
</feature>
<dbReference type="Pfam" id="PF00226">
    <property type="entry name" value="DnaJ"/>
    <property type="match status" value="1"/>
</dbReference>
<dbReference type="CDD" id="cd10719">
    <property type="entry name" value="DnaJ_zf"/>
    <property type="match status" value="1"/>
</dbReference>
<evidence type="ECO:0000256" key="5">
    <source>
        <dbReference type="ARBA" id="ARBA00023186"/>
    </source>
</evidence>
<keyword evidence="10" id="KW-1185">Reference proteome</keyword>
<dbReference type="SMART" id="SM00271">
    <property type="entry name" value="DnaJ"/>
    <property type="match status" value="1"/>
</dbReference>
<dbReference type="SUPFAM" id="SSF46565">
    <property type="entry name" value="Chaperone J-domain"/>
    <property type="match status" value="1"/>
</dbReference>
<evidence type="ECO:0000256" key="3">
    <source>
        <dbReference type="ARBA" id="ARBA00022771"/>
    </source>
</evidence>
<dbReference type="InterPro" id="IPR044713">
    <property type="entry name" value="DNJA1/2-like"/>
</dbReference>
<reference evidence="11" key="3">
    <citation type="submission" date="2025-08" db="UniProtKB">
        <authorList>
            <consortium name="RefSeq"/>
        </authorList>
    </citation>
    <scope>IDENTIFICATION</scope>
    <source>
        <strain evidence="11">CBS 342.82</strain>
    </source>
</reference>
<dbReference type="InterPro" id="IPR008971">
    <property type="entry name" value="HSP40/DnaJ_pept-bd"/>
</dbReference>
<dbReference type="FunFam" id="2.10.230.10:FF:000001">
    <property type="entry name" value="DnaJ subfamily A member 2"/>
    <property type="match status" value="1"/>
</dbReference>
<keyword evidence="2" id="KW-0677">Repeat</keyword>
<keyword evidence="5" id="KW-0143">Chaperone</keyword>
<dbReference type="InterPro" id="IPR002939">
    <property type="entry name" value="DnaJ_C"/>
</dbReference>
<accession>A0A6J3MH05</accession>
<proteinExistence type="predicted"/>
<dbReference type="Gene3D" id="2.10.230.10">
    <property type="entry name" value="Heat shock protein DnaJ, cysteine-rich domain"/>
    <property type="match status" value="1"/>
</dbReference>
<evidence type="ECO:0000259" key="9">
    <source>
        <dbReference type="PROSITE" id="PS51188"/>
    </source>
</evidence>
<dbReference type="GO" id="GO:0030544">
    <property type="term" value="F:Hsp70 protein binding"/>
    <property type="evidence" value="ECO:0007669"/>
    <property type="project" value="InterPro"/>
</dbReference>
<feature type="region of interest" description="Disordered" evidence="7">
    <location>
        <begin position="407"/>
        <end position="438"/>
    </location>
</feature>
<dbReference type="PRINTS" id="PR00625">
    <property type="entry name" value="JDOMAIN"/>
</dbReference>
<dbReference type="InterPro" id="IPR001623">
    <property type="entry name" value="DnaJ_domain"/>
</dbReference>
<dbReference type="Pfam" id="PF00684">
    <property type="entry name" value="DnaJ_CXXCXGXG"/>
    <property type="match status" value="1"/>
</dbReference>
<dbReference type="PANTHER" id="PTHR43888">
    <property type="entry name" value="DNAJ-LIKE-2, ISOFORM A-RELATED"/>
    <property type="match status" value="1"/>
</dbReference>
<dbReference type="GeneID" id="54361402"/>
<evidence type="ECO:0000256" key="7">
    <source>
        <dbReference type="SAM" id="MobiDB-lite"/>
    </source>
</evidence>
<dbReference type="AlphaFoldDB" id="A0A6J3MH05"/>
<dbReference type="GO" id="GO:0006457">
    <property type="term" value="P:protein folding"/>
    <property type="evidence" value="ECO:0007669"/>
    <property type="project" value="InterPro"/>
</dbReference>
<dbReference type="Gene3D" id="1.10.287.110">
    <property type="entry name" value="DnaJ domain"/>
    <property type="match status" value="1"/>
</dbReference>